<sequence length="1124" mass="125445">MNDESSEGDEFLPAPCSWFEDVMVGDHVVEGTIPTISPSDNTVQSATPQEPLVDRLPGESINGNSSEEEEESHPRVVPSRFQSQKNAVGAPLPAPSLYEISSQVLPMAARELLSSSLQRVLHTAQISYSKGRWYRKYSDLGNNTGGYFRGQPGGNQLHAVELPAHLPELPPFSSLPWVDRQLVKEWRTYLPDDSPETEEDAIFDRARTLVPMPIARPTWQKAEVCWQCRKTFGPTRLRHHCRLCGYSHCQTHSDHSHSLPHLGYDPDVPERVCDSCKALLMEQNLAERVAWRLARCRDLQDGRLTPYFETGVDTLEDAAIRLTNAALAMAKSIPLGAQASVAVETVDVLRKHGLNGIYTIMLRQEFLAAADLLRKALGINRKAWPLSVHELSAAIFYALAQHRAMRGVDPEREHLIHAFRTREIPVIVEEPVLANDNINDTTEYPTLPQAENIVAHLVSAPADEKVPPTEDCADLKPPTQLPDQKVNRSFTPVCDPVPDTTLASLIFYAPLALNFIYADKEVDIQLLAAQQGWKLLYAYLQHETENKVTDRPASAVFVHEKQKVVCLAIRGTSTIQDVVTDIRQTPIPFPESDPEISQRSSDGDWTTVSRGQGLAVSGMAAAALNLYREHSDCLLQLAKQGYRIRMTGHSLGGSVATLLGVLIRRDLKRDLDEDIPLRVYAYASPACLDARLADFVENFVTSVVLHDDVVPRLTMSSCRGLLKHLLHIRDTWVKDHMSDDIMAITERARNAWAPRWREGFTISKSSKSLKRYCRKQLLYGKGKLLSFTDKFVRELSSSGRDDRSSSDGASSCRSMGSSFVEDGPAIDNEDEKPHLLVDYMGGIDHRVEGVVIDGEEFFETEQSLIESEDEAELDEFKDPVDSSMSCEQAPSNIGETYEVTALLGDSECVDEEAPEAVVLAEAPLPRLFIPGRIVHLYSHRGVFRAAYVPRDFRELRRISLAGNMLSDHRCKNYYEALLETLDVRKAPEHAPRWTAFDEDDTCSCCASRFTWASTSQSKAQEARDKHNCRSCGTLVCNPCSTNRIPLPSIGLTTATRVCDRCYNDINGVLTGIAPEMTSSFTGETKVEEVTTDTTESKPERMRERRSAVVDEFASRLKATPMKDM</sequence>
<dbReference type="SMART" id="SM00064">
    <property type="entry name" value="FYVE"/>
    <property type="match status" value="2"/>
</dbReference>
<evidence type="ECO:0000256" key="3">
    <source>
        <dbReference type="ARBA" id="ARBA00022475"/>
    </source>
</evidence>
<feature type="domain" description="FYVE-type" evidence="19">
    <location>
        <begin position="996"/>
        <end position="1066"/>
    </location>
</feature>
<keyword evidence="13" id="KW-0443">Lipid metabolism</keyword>
<reference evidence="20" key="1">
    <citation type="submission" date="2021-01" db="EMBL/GenBank/DDBJ databases">
        <authorList>
            <person name="Corre E."/>
            <person name="Pelletier E."/>
            <person name="Niang G."/>
            <person name="Scheremetjew M."/>
            <person name="Finn R."/>
            <person name="Kale V."/>
            <person name="Holt S."/>
            <person name="Cochrane G."/>
            <person name="Meng A."/>
            <person name="Brown T."/>
            <person name="Cohen L."/>
        </authorList>
    </citation>
    <scope>NUCLEOTIDE SEQUENCE</scope>
    <source>
        <strain evidence="20">CCMP127</strain>
    </source>
</reference>
<dbReference type="PANTHER" id="PTHR45792:SF8">
    <property type="entry name" value="DIACYLGLYCEROL LIPASE-ALPHA"/>
    <property type="match status" value="1"/>
</dbReference>
<evidence type="ECO:0000256" key="13">
    <source>
        <dbReference type="ARBA" id="ARBA00023098"/>
    </source>
</evidence>
<dbReference type="InterPro" id="IPR002921">
    <property type="entry name" value="Fungal_lipase-type"/>
</dbReference>
<protein>
    <recommendedName>
        <fullName evidence="16">sn-1-specific diacylglycerol lipase</fullName>
        <ecNumber evidence="16">3.1.1.116</ecNumber>
    </recommendedName>
</protein>
<evidence type="ECO:0000256" key="10">
    <source>
        <dbReference type="ARBA" id="ARBA00022837"/>
    </source>
</evidence>
<feature type="region of interest" description="Disordered" evidence="18">
    <location>
        <begin position="1082"/>
        <end position="1108"/>
    </location>
</feature>
<evidence type="ECO:0000256" key="1">
    <source>
        <dbReference type="ARBA" id="ARBA00001913"/>
    </source>
</evidence>
<dbReference type="InterPro" id="IPR017455">
    <property type="entry name" value="Znf_FYVE-rel"/>
</dbReference>
<dbReference type="InterPro" id="IPR052214">
    <property type="entry name" value="DAG_Lipase-Related"/>
</dbReference>
<feature type="compositionally biased region" description="Low complexity" evidence="18">
    <location>
        <begin position="806"/>
        <end position="818"/>
    </location>
</feature>
<dbReference type="PANTHER" id="PTHR45792">
    <property type="entry name" value="DIACYLGLYCEROL LIPASE HOMOLOG-RELATED"/>
    <property type="match status" value="1"/>
</dbReference>
<evidence type="ECO:0000256" key="15">
    <source>
        <dbReference type="ARBA" id="ARBA00024531"/>
    </source>
</evidence>
<dbReference type="CDD" id="cd15760">
    <property type="entry name" value="FYVE_scVPS27p_like"/>
    <property type="match status" value="1"/>
</dbReference>
<name>A0A7S3KX05_9STRA</name>
<evidence type="ECO:0000256" key="2">
    <source>
        <dbReference type="ARBA" id="ARBA00004651"/>
    </source>
</evidence>
<dbReference type="InterPro" id="IPR013083">
    <property type="entry name" value="Znf_RING/FYVE/PHD"/>
</dbReference>
<keyword evidence="4" id="KW-0597">Phosphoprotein</keyword>
<accession>A0A7S3KX05</accession>
<keyword evidence="5" id="KW-0812">Transmembrane</keyword>
<feature type="region of interest" description="Disordered" evidence="18">
    <location>
        <begin position="31"/>
        <end position="88"/>
    </location>
</feature>
<feature type="compositionally biased region" description="Basic and acidic residues" evidence="18">
    <location>
        <begin position="1084"/>
        <end position="1108"/>
    </location>
</feature>
<proteinExistence type="predicted"/>
<dbReference type="InterPro" id="IPR011011">
    <property type="entry name" value="Znf_FYVE_PHD"/>
</dbReference>
<gene>
    <name evidence="20" type="ORF">ACOF00016_LOCUS308</name>
</gene>
<keyword evidence="10" id="KW-0106">Calcium</keyword>
<keyword evidence="12" id="KW-1133">Transmembrane helix</keyword>
<dbReference type="Pfam" id="PF01764">
    <property type="entry name" value="Lipase_3"/>
    <property type="match status" value="1"/>
</dbReference>
<evidence type="ECO:0000256" key="4">
    <source>
        <dbReference type="ARBA" id="ARBA00022553"/>
    </source>
</evidence>
<dbReference type="GO" id="GO:0016298">
    <property type="term" value="F:lipase activity"/>
    <property type="evidence" value="ECO:0007669"/>
    <property type="project" value="TreeGrafter"/>
</dbReference>
<organism evidence="20">
    <name type="scientific">Amphora coffeiformis</name>
    <dbReference type="NCBI Taxonomy" id="265554"/>
    <lineage>
        <taxon>Eukaryota</taxon>
        <taxon>Sar</taxon>
        <taxon>Stramenopiles</taxon>
        <taxon>Ochrophyta</taxon>
        <taxon>Bacillariophyta</taxon>
        <taxon>Bacillariophyceae</taxon>
        <taxon>Bacillariophycidae</taxon>
        <taxon>Thalassiophysales</taxon>
        <taxon>Catenulaceae</taxon>
        <taxon>Amphora</taxon>
    </lineage>
</organism>
<evidence type="ECO:0000256" key="5">
    <source>
        <dbReference type="ARBA" id="ARBA00022692"/>
    </source>
</evidence>
<dbReference type="Gene3D" id="3.40.50.1820">
    <property type="entry name" value="alpha/beta hydrolase"/>
    <property type="match status" value="1"/>
</dbReference>
<evidence type="ECO:0000256" key="18">
    <source>
        <dbReference type="SAM" id="MobiDB-lite"/>
    </source>
</evidence>
<dbReference type="InterPro" id="IPR029058">
    <property type="entry name" value="AB_hydrolase_fold"/>
</dbReference>
<evidence type="ECO:0000256" key="14">
    <source>
        <dbReference type="ARBA" id="ARBA00023136"/>
    </source>
</evidence>
<keyword evidence="8" id="KW-0378">Hydrolase</keyword>
<keyword evidence="9" id="KW-0862">Zinc</keyword>
<evidence type="ECO:0000259" key="19">
    <source>
        <dbReference type="PROSITE" id="PS50178"/>
    </source>
</evidence>
<evidence type="ECO:0000256" key="12">
    <source>
        <dbReference type="ARBA" id="ARBA00022989"/>
    </source>
</evidence>
<feature type="domain" description="FYVE-type" evidence="19">
    <location>
        <begin position="219"/>
        <end position="281"/>
    </location>
</feature>
<dbReference type="Pfam" id="PF01363">
    <property type="entry name" value="FYVE"/>
    <property type="match status" value="2"/>
</dbReference>
<dbReference type="PROSITE" id="PS50178">
    <property type="entry name" value="ZF_FYVE"/>
    <property type="match status" value="2"/>
</dbReference>
<keyword evidence="6" id="KW-0479">Metal-binding</keyword>
<dbReference type="GO" id="GO:0005886">
    <property type="term" value="C:plasma membrane"/>
    <property type="evidence" value="ECO:0007669"/>
    <property type="project" value="UniProtKB-SubCell"/>
</dbReference>
<evidence type="ECO:0000256" key="11">
    <source>
        <dbReference type="ARBA" id="ARBA00022963"/>
    </source>
</evidence>
<dbReference type="GO" id="GO:0016042">
    <property type="term" value="P:lipid catabolic process"/>
    <property type="evidence" value="ECO:0007669"/>
    <property type="project" value="UniProtKB-KW"/>
</dbReference>
<comment type="catalytic activity">
    <reaction evidence="15">
        <text>a 1,2-diacyl-sn-glycerol + H2O = a 2-acylglycerol + a fatty acid + H(+)</text>
        <dbReference type="Rhea" id="RHEA:33275"/>
        <dbReference type="ChEBI" id="CHEBI:15377"/>
        <dbReference type="ChEBI" id="CHEBI:15378"/>
        <dbReference type="ChEBI" id="CHEBI:17389"/>
        <dbReference type="ChEBI" id="CHEBI:17815"/>
        <dbReference type="ChEBI" id="CHEBI:28868"/>
        <dbReference type="EC" id="3.1.1.116"/>
    </reaction>
    <physiologicalReaction direction="left-to-right" evidence="15">
        <dbReference type="Rhea" id="RHEA:33276"/>
    </physiologicalReaction>
</comment>
<keyword evidence="11" id="KW-0442">Lipid degradation</keyword>
<evidence type="ECO:0000256" key="17">
    <source>
        <dbReference type="PROSITE-ProRule" id="PRU00091"/>
    </source>
</evidence>
<comment type="cofactor">
    <cofactor evidence="1">
        <name>Ca(2+)</name>
        <dbReference type="ChEBI" id="CHEBI:29108"/>
    </cofactor>
</comment>
<dbReference type="AlphaFoldDB" id="A0A7S3KX05"/>
<evidence type="ECO:0000256" key="16">
    <source>
        <dbReference type="ARBA" id="ARBA00026104"/>
    </source>
</evidence>
<feature type="compositionally biased region" description="Polar residues" evidence="18">
    <location>
        <begin position="34"/>
        <end position="48"/>
    </location>
</feature>
<dbReference type="CDD" id="cd00519">
    <property type="entry name" value="Lipase_3"/>
    <property type="match status" value="1"/>
</dbReference>
<evidence type="ECO:0000256" key="7">
    <source>
        <dbReference type="ARBA" id="ARBA00022771"/>
    </source>
</evidence>
<evidence type="ECO:0000256" key="8">
    <source>
        <dbReference type="ARBA" id="ARBA00022801"/>
    </source>
</evidence>
<dbReference type="InterPro" id="IPR000306">
    <property type="entry name" value="Znf_FYVE"/>
</dbReference>
<evidence type="ECO:0000313" key="20">
    <source>
        <dbReference type="EMBL" id="CAE0402013.1"/>
    </source>
</evidence>
<comment type="subcellular location">
    <subcellularLocation>
        <location evidence="2">Cell membrane</location>
        <topology evidence="2">Multi-pass membrane protein</topology>
    </subcellularLocation>
</comment>
<dbReference type="SUPFAM" id="SSF53474">
    <property type="entry name" value="alpha/beta-Hydrolases"/>
    <property type="match status" value="1"/>
</dbReference>
<dbReference type="EMBL" id="HBIM01000349">
    <property type="protein sequence ID" value="CAE0402013.1"/>
    <property type="molecule type" value="Transcribed_RNA"/>
</dbReference>
<keyword evidence="3" id="KW-1003">Cell membrane</keyword>
<keyword evidence="14" id="KW-0472">Membrane</keyword>
<dbReference type="EC" id="3.1.1.116" evidence="16"/>
<evidence type="ECO:0000256" key="6">
    <source>
        <dbReference type="ARBA" id="ARBA00022723"/>
    </source>
</evidence>
<dbReference type="SUPFAM" id="SSF57903">
    <property type="entry name" value="FYVE/PHD zinc finger"/>
    <property type="match status" value="2"/>
</dbReference>
<dbReference type="Gene3D" id="3.30.40.10">
    <property type="entry name" value="Zinc/RING finger domain, C3HC4 (zinc finger)"/>
    <property type="match status" value="2"/>
</dbReference>
<dbReference type="GO" id="GO:0008270">
    <property type="term" value="F:zinc ion binding"/>
    <property type="evidence" value="ECO:0007669"/>
    <property type="project" value="UniProtKB-KW"/>
</dbReference>
<feature type="region of interest" description="Disordered" evidence="18">
    <location>
        <begin position="797"/>
        <end position="827"/>
    </location>
</feature>
<keyword evidence="7 17" id="KW-0863">Zinc-finger</keyword>
<evidence type="ECO:0000256" key="9">
    <source>
        <dbReference type="ARBA" id="ARBA00022833"/>
    </source>
</evidence>